<dbReference type="Pfam" id="PF00415">
    <property type="entry name" value="RCC1"/>
    <property type="match status" value="3"/>
</dbReference>
<feature type="repeat" description="RCC1" evidence="2">
    <location>
        <begin position="339"/>
        <end position="388"/>
    </location>
</feature>
<feature type="repeat" description="RCC1" evidence="2">
    <location>
        <begin position="75"/>
        <end position="126"/>
    </location>
</feature>
<dbReference type="Gene3D" id="2.130.10.30">
    <property type="entry name" value="Regulator of chromosome condensation 1/beta-lactamase-inhibitor protein II"/>
    <property type="match status" value="2"/>
</dbReference>
<dbReference type="InterPro" id="IPR051210">
    <property type="entry name" value="Ub_ligase/GEF_domain"/>
</dbReference>
<gene>
    <name evidence="4" type="ORF">BSTOLATCC_MIC16680</name>
</gene>
<dbReference type="EMBL" id="CAJZBQ010000016">
    <property type="protein sequence ID" value="CAG9316572.1"/>
    <property type="molecule type" value="Genomic_DNA"/>
</dbReference>
<evidence type="ECO:0000256" key="3">
    <source>
        <dbReference type="SAM" id="MobiDB-lite"/>
    </source>
</evidence>
<keyword evidence="1" id="KW-0677">Repeat</keyword>
<dbReference type="InterPro" id="IPR000408">
    <property type="entry name" value="Reg_chr_condens"/>
</dbReference>
<dbReference type="InterPro" id="IPR009091">
    <property type="entry name" value="RCC1/BLIP-II"/>
</dbReference>
<dbReference type="PROSITE" id="PS00626">
    <property type="entry name" value="RCC1_2"/>
    <property type="match status" value="1"/>
</dbReference>
<evidence type="ECO:0000256" key="2">
    <source>
        <dbReference type="PROSITE-ProRule" id="PRU00235"/>
    </source>
</evidence>
<proteinExistence type="predicted"/>
<dbReference type="Pfam" id="PF13540">
    <property type="entry name" value="RCC1_2"/>
    <property type="match status" value="2"/>
</dbReference>
<feature type="repeat" description="RCC1" evidence="2">
    <location>
        <begin position="277"/>
        <end position="338"/>
    </location>
</feature>
<sequence length="697" mass="77296">MKQWKCQNRITRKVKLKDFSAEFRSFSEQSSIRSPVNLNTFKIESHLSPRKGFNLNPVLMLDIPKKNIPAASEDLALFSWGSGKEGALGIGKLLDSTDPAPIELLKNRSIKQIACGAGNTLALTEDNCIYSWGYNVAGQLGLGDFKDRLVPNLIKFDFGIISKISTGAGHCIALNVNGEVFSWGWAGSYQTGHGSQTQTSNPKKIEWFNSKIVTDISCGIGHSLVLADDKVYSFGDNEHGQCGGEDPYYIYPTLIPISNIVKIRAGGAHSLFLNEEKQILSCGYNSCGQLGLGGSTAEIRTPNFVKKHRDLNNGKSEILTNIKDIEAGEETSAAITEDGKLLVWGWNGCGQLGQGHFSNLYYPTIIEISQKIVQVSLGVSASTFISNTGELYSSGWVGEFKSLCNKIEPQQSAGLASKNAFCIDPLFSHPRKLFDKDCTVRLARCGRTHAVALVEMHPTKTVRESISLSALGSRRESVPGHPIFEKSLNNPLPPLYIDTDLDSPRLSPKLDEAKISAFIKGEEEGKRINSRENGRKSIFRLSTGFEDMCINDEPIFEGENANIFERPKTIFPQMNPLNILKAFQVAKEEAHKKAKLFRLYDKRPPSSTKNVESPSKSYFKPQTPNRETKSIVPNLPLIQYKFSSFSSPSSNGKVKELKEIISKYDQRIERQNNMLRSNFTQSNNTKKLKRIGGGFMR</sequence>
<evidence type="ECO:0000313" key="4">
    <source>
        <dbReference type="EMBL" id="CAG9316572.1"/>
    </source>
</evidence>
<feature type="repeat" description="RCC1" evidence="2">
    <location>
        <begin position="178"/>
        <end position="229"/>
    </location>
</feature>
<name>A0AAU9ITY3_9CILI</name>
<evidence type="ECO:0000256" key="1">
    <source>
        <dbReference type="ARBA" id="ARBA00022737"/>
    </source>
</evidence>
<dbReference type="PROSITE" id="PS50012">
    <property type="entry name" value="RCC1_3"/>
    <property type="match status" value="6"/>
</dbReference>
<feature type="compositionally biased region" description="Polar residues" evidence="3">
    <location>
        <begin position="605"/>
        <end position="625"/>
    </location>
</feature>
<reference evidence="4" key="1">
    <citation type="submission" date="2021-09" db="EMBL/GenBank/DDBJ databases">
        <authorList>
            <consortium name="AG Swart"/>
            <person name="Singh M."/>
            <person name="Singh A."/>
            <person name="Seah K."/>
            <person name="Emmerich C."/>
        </authorList>
    </citation>
    <scope>NUCLEOTIDE SEQUENCE</scope>
    <source>
        <strain evidence="4">ATCC30299</strain>
    </source>
</reference>
<protein>
    <submittedName>
        <fullName evidence="4">Uncharacterized protein</fullName>
    </submittedName>
</protein>
<dbReference type="PRINTS" id="PR00633">
    <property type="entry name" value="RCCNDNSATION"/>
</dbReference>
<evidence type="ECO:0000313" key="5">
    <source>
        <dbReference type="Proteomes" id="UP001162131"/>
    </source>
</evidence>
<accession>A0AAU9ITY3</accession>
<feature type="repeat" description="RCC1" evidence="2">
    <location>
        <begin position="127"/>
        <end position="177"/>
    </location>
</feature>
<dbReference type="PANTHER" id="PTHR22870">
    <property type="entry name" value="REGULATOR OF CHROMOSOME CONDENSATION"/>
    <property type="match status" value="1"/>
</dbReference>
<feature type="repeat" description="RCC1" evidence="2">
    <location>
        <begin position="229"/>
        <end position="276"/>
    </location>
</feature>
<comment type="caution">
    <text evidence="4">The sequence shown here is derived from an EMBL/GenBank/DDBJ whole genome shotgun (WGS) entry which is preliminary data.</text>
</comment>
<dbReference type="Proteomes" id="UP001162131">
    <property type="component" value="Unassembled WGS sequence"/>
</dbReference>
<organism evidence="4 5">
    <name type="scientific">Blepharisma stoltei</name>
    <dbReference type="NCBI Taxonomy" id="1481888"/>
    <lineage>
        <taxon>Eukaryota</taxon>
        <taxon>Sar</taxon>
        <taxon>Alveolata</taxon>
        <taxon>Ciliophora</taxon>
        <taxon>Postciliodesmatophora</taxon>
        <taxon>Heterotrichea</taxon>
        <taxon>Heterotrichida</taxon>
        <taxon>Blepharismidae</taxon>
        <taxon>Blepharisma</taxon>
    </lineage>
</organism>
<feature type="region of interest" description="Disordered" evidence="3">
    <location>
        <begin position="604"/>
        <end position="626"/>
    </location>
</feature>
<dbReference type="PANTHER" id="PTHR22870:SF466">
    <property type="entry name" value="ANKYRIN REPEAT-CONTAINING PROTEIN"/>
    <property type="match status" value="1"/>
</dbReference>
<dbReference type="AlphaFoldDB" id="A0AAU9ITY3"/>
<dbReference type="SUPFAM" id="SSF50985">
    <property type="entry name" value="RCC1/BLIP-II"/>
    <property type="match status" value="2"/>
</dbReference>
<keyword evidence="5" id="KW-1185">Reference proteome</keyword>